<reference evidence="3" key="1">
    <citation type="journal article" date="2014" name="Nat. Commun.">
        <title>Genomic adaptations of the halophilic Dead Sea filamentous fungus Eurotium rubrum.</title>
        <authorList>
            <person name="Kis-Papo T."/>
            <person name="Weig A.R."/>
            <person name="Riley R."/>
            <person name="Persoh D."/>
            <person name="Salamov A."/>
            <person name="Sun H."/>
            <person name="Lipzen A."/>
            <person name="Wasser S.P."/>
            <person name="Rambold G."/>
            <person name="Grigoriev I.V."/>
            <person name="Nevo E."/>
        </authorList>
    </citation>
    <scope>NUCLEOTIDE SEQUENCE [LARGE SCALE GENOMIC DNA]</scope>
    <source>
        <strain evidence="3">CBS 135680</strain>
    </source>
</reference>
<protein>
    <submittedName>
        <fullName evidence="2">Uncharacterized protein</fullName>
    </submittedName>
</protein>
<dbReference type="HOGENOM" id="CLU_2960341_0_0_1"/>
<name>A0A017RYS7_ASPRC</name>
<gene>
    <name evidence="2" type="ORF">EURHEDRAFT_417961</name>
</gene>
<dbReference type="RefSeq" id="XP_040633628.1">
    <property type="nucleotide sequence ID" value="XM_040783319.1"/>
</dbReference>
<keyword evidence="3" id="KW-1185">Reference proteome</keyword>
<dbReference type="Proteomes" id="UP000019804">
    <property type="component" value="Unassembled WGS sequence"/>
</dbReference>
<dbReference type="GeneID" id="63698443"/>
<dbReference type="AlphaFoldDB" id="A0A017RYS7"/>
<evidence type="ECO:0000256" key="1">
    <source>
        <dbReference type="SAM" id="MobiDB-lite"/>
    </source>
</evidence>
<sequence>MSRQRRRWLNVRSTCNLMRSDRSDQRNNVSPTSEPPIYGQRSPHIESQALIKHSSTRVL</sequence>
<evidence type="ECO:0000313" key="2">
    <source>
        <dbReference type="EMBL" id="EYE89938.1"/>
    </source>
</evidence>
<evidence type="ECO:0000313" key="3">
    <source>
        <dbReference type="Proteomes" id="UP000019804"/>
    </source>
</evidence>
<accession>A0A017RYS7</accession>
<organism evidence="2 3">
    <name type="scientific">Aspergillus ruber (strain CBS 135680)</name>
    <dbReference type="NCBI Taxonomy" id="1388766"/>
    <lineage>
        <taxon>Eukaryota</taxon>
        <taxon>Fungi</taxon>
        <taxon>Dikarya</taxon>
        <taxon>Ascomycota</taxon>
        <taxon>Pezizomycotina</taxon>
        <taxon>Eurotiomycetes</taxon>
        <taxon>Eurotiomycetidae</taxon>
        <taxon>Eurotiales</taxon>
        <taxon>Aspergillaceae</taxon>
        <taxon>Aspergillus</taxon>
        <taxon>Aspergillus subgen. Aspergillus</taxon>
    </lineage>
</organism>
<proteinExistence type="predicted"/>
<feature type="region of interest" description="Disordered" evidence="1">
    <location>
        <begin position="16"/>
        <end position="59"/>
    </location>
</feature>
<dbReference type="EMBL" id="KK088492">
    <property type="protein sequence ID" value="EYE89938.1"/>
    <property type="molecule type" value="Genomic_DNA"/>
</dbReference>